<organism evidence="3 4">
    <name type="scientific">Novipirellula aureliae</name>
    <dbReference type="NCBI Taxonomy" id="2527966"/>
    <lineage>
        <taxon>Bacteria</taxon>
        <taxon>Pseudomonadati</taxon>
        <taxon>Planctomycetota</taxon>
        <taxon>Planctomycetia</taxon>
        <taxon>Pirellulales</taxon>
        <taxon>Pirellulaceae</taxon>
        <taxon>Novipirellula</taxon>
    </lineage>
</organism>
<evidence type="ECO:0000313" key="3">
    <source>
        <dbReference type="EMBL" id="TWU37813.1"/>
    </source>
</evidence>
<dbReference type="GO" id="GO:0015385">
    <property type="term" value="F:sodium:proton antiporter activity"/>
    <property type="evidence" value="ECO:0007669"/>
    <property type="project" value="TreeGrafter"/>
</dbReference>
<dbReference type="PANTHER" id="PTHR34703">
    <property type="entry name" value="ANTIPORTER SUBUNIT MNHG2-RELATED"/>
    <property type="match status" value="1"/>
</dbReference>
<accession>A0A5C6DKC9</accession>
<dbReference type="RefSeq" id="WP_146601750.1">
    <property type="nucleotide sequence ID" value="NZ_SJPY01000007.1"/>
</dbReference>
<keyword evidence="2" id="KW-0472">Membrane</keyword>
<dbReference type="Pfam" id="PF03334">
    <property type="entry name" value="PhaG_MnhG_YufB"/>
    <property type="match status" value="1"/>
</dbReference>
<feature type="transmembrane region" description="Helical" evidence="2">
    <location>
        <begin position="39"/>
        <end position="60"/>
    </location>
</feature>
<gene>
    <name evidence="3" type="primary">mnhG1</name>
    <name evidence="3" type="ORF">Q31b_46020</name>
</gene>
<dbReference type="Proteomes" id="UP000315471">
    <property type="component" value="Unassembled WGS sequence"/>
</dbReference>
<dbReference type="InterPro" id="IPR005133">
    <property type="entry name" value="PhaG_MnhG_YufB"/>
</dbReference>
<comment type="caution">
    <text evidence="3">The sequence shown here is derived from an EMBL/GenBank/DDBJ whole genome shotgun (WGS) entry which is preliminary data.</text>
</comment>
<evidence type="ECO:0000313" key="4">
    <source>
        <dbReference type="Proteomes" id="UP000315471"/>
    </source>
</evidence>
<dbReference type="OrthoDB" id="9806575at2"/>
<dbReference type="EMBL" id="SJPY01000007">
    <property type="protein sequence ID" value="TWU37813.1"/>
    <property type="molecule type" value="Genomic_DNA"/>
</dbReference>
<keyword evidence="4" id="KW-1185">Reference proteome</keyword>
<feature type="transmembrane region" description="Helical" evidence="2">
    <location>
        <begin position="66"/>
        <end position="86"/>
    </location>
</feature>
<proteinExistence type="predicted"/>
<feature type="transmembrane region" description="Helical" evidence="2">
    <location>
        <begin position="6"/>
        <end position="27"/>
    </location>
</feature>
<sequence length="140" mass="14683">MSLWDIFSWVLLITGSIFSMIGGIGIVRLPEFYSRMHGAGITDTMGAGLIVAGLMCQSGLSLTTLKLVAILFFLLITSPSSCHALARSAMEHSFMPGVDLDSSRRAGRSGSGRSESGGPAIAEQKDAIKSASQEKGTESA</sequence>
<dbReference type="PANTHER" id="PTHR34703:SF1">
    <property type="entry name" value="ANTIPORTER SUBUNIT MNHG2-RELATED"/>
    <property type="match status" value="1"/>
</dbReference>
<keyword evidence="2" id="KW-0812">Transmembrane</keyword>
<evidence type="ECO:0000256" key="2">
    <source>
        <dbReference type="SAM" id="Phobius"/>
    </source>
</evidence>
<keyword evidence="2" id="KW-1133">Transmembrane helix</keyword>
<reference evidence="3 4" key="1">
    <citation type="submission" date="2019-02" db="EMBL/GenBank/DDBJ databases">
        <title>Deep-cultivation of Planctomycetes and their phenomic and genomic characterization uncovers novel biology.</title>
        <authorList>
            <person name="Wiegand S."/>
            <person name="Jogler M."/>
            <person name="Boedeker C."/>
            <person name="Pinto D."/>
            <person name="Vollmers J."/>
            <person name="Rivas-Marin E."/>
            <person name="Kohn T."/>
            <person name="Peeters S.H."/>
            <person name="Heuer A."/>
            <person name="Rast P."/>
            <person name="Oberbeckmann S."/>
            <person name="Bunk B."/>
            <person name="Jeske O."/>
            <person name="Meyerdierks A."/>
            <person name="Storesund J.E."/>
            <person name="Kallscheuer N."/>
            <person name="Luecker S."/>
            <person name="Lage O.M."/>
            <person name="Pohl T."/>
            <person name="Merkel B.J."/>
            <person name="Hornburger P."/>
            <person name="Mueller R.-W."/>
            <person name="Bruemmer F."/>
            <person name="Labrenz M."/>
            <person name="Spormann A.M."/>
            <person name="Op Den Camp H."/>
            <person name="Overmann J."/>
            <person name="Amann R."/>
            <person name="Jetten M.S.M."/>
            <person name="Mascher T."/>
            <person name="Medema M.H."/>
            <person name="Devos D.P."/>
            <person name="Kaster A.-K."/>
            <person name="Ovreas L."/>
            <person name="Rohde M."/>
            <person name="Galperin M.Y."/>
            <person name="Jogler C."/>
        </authorList>
    </citation>
    <scope>NUCLEOTIDE SEQUENCE [LARGE SCALE GENOMIC DNA]</scope>
    <source>
        <strain evidence="3 4">Q31b</strain>
    </source>
</reference>
<dbReference type="NCBIfam" id="TIGR01300">
    <property type="entry name" value="CPA3_mnhG_phaG"/>
    <property type="match status" value="1"/>
</dbReference>
<dbReference type="AlphaFoldDB" id="A0A5C6DKC9"/>
<evidence type="ECO:0000256" key="1">
    <source>
        <dbReference type="SAM" id="MobiDB-lite"/>
    </source>
</evidence>
<protein>
    <submittedName>
        <fullName evidence="3">Na(+)/H(+) antiporter subunit G1</fullName>
    </submittedName>
</protein>
<feature type="region of interest" description="Disordered" evidence="1">
    <location>
        <begin position="100"/>
        <end position="140"/>
    </location>
</feature>
<name>A0A5C6DKC9_9BACT</name>